<dbReference type="InterPro" id="IPR040976">
    <property type="entry name" value="Pkinase_fungal"/>
</dbReference>
<feature type="compositionally biased region" description="Polar residues" evidence="1">
    <location>
        <begin position="317"/>
        <end position="328"/>
    </location>
</feature>
<keyword evidence="3" id="KW-0808">Transferase</keyword>
<dbReference type="PANTHER" id="PTHR38248">
    <property type="entry name" value="FUNK1 6"/>
    <property type="match status" value="1"/>
</dbReference>
<proteinExistence type="predicted"/>
<evidence type="ECO:0000313" key="3">
    <source>
        <dbReference type="EMBL" id="ATY61025.1"/>
    </source>
</evidence>
<feature type="region of interest" description="Disordered" evidence="1">
    <location>
        <begin position="310"/>
        <end position="332"/>
    </location>
</feature>
<evidence type="ECO:0000256" key="1">
    <source>
        <dbReference type="SAM" id="MobiDB-lite"/>
    </source>
</evidence>
<evidence type="ECO:0000313" key="4">
    <source>
        <dbReference type="Proteomes" id="UP000323067"/>
    </source>
</evidence>
<evidence type="ECO:0000259" key="2">
    <source>
        <dbReference type="Pfam" id="PF17667"/>
    </source>
</evidence>
<keyword evidence="3" id="KW-0418">Kinase</keyword>
<organism evidence="3 4">
    <name type="scientific">Cordyceps militaris</name>
    <name type="common">Caterpillar fungus</name>
    <name type="synonym">Clavaria militaris</name>
    <dbReference type="NCBI Taxonomy" id="73501"/>
    <lineage>
        <taxon>Eukaryota</taxon>
        <taxon>Fungi</taxon>
        <taxon>Dikarya</taxon>
        <taxon>Ascomycota</taxon>
        <taxon>Pezizomycotina</taxon>
        <taxon>Sordariomycetes</taxon>
        <taxon>Hypocreomycetidae</taxon>
        <taxon>Hypocreales</taxon>
        <taxon>Cordycipitaceae</taxon>
        <taxon>Cordyceps</taxon>
    </lineage>
</organism>
<dbReference type="Pfam" id="PF17667">
    <property type="entry name" value="Pkinase_fungal"/>
    <property type="match status" value="1"/>
</dbReference>
<dbReference type="SUPFAM" id="SSF56112">
    <property type="entry name" value="Protein kinase-like (PK-like)"/>
    <property type="match status" value="1"/>
</dbReference>
<protein>
    <submittedName>
        <fullName evidence="3">Serine threonine-kinase Sgk2</fullName>
    </submittedName>
</protein>
<reference evidence="3 4" key="1">
    <citation type="journal article" date="2017" name="BMC Genomics">
        <title>Chromosome level assembly and secondary metabolite potential of the parasitic fungus Cordyceps militaris.</title>
        <authorList>
            <person name="Kramer G.J."/>
            <person name="Nodwell J.R."/>
        </authorList>
    </citation>
    <scope>NUCLEOTIDE SEQUENCE [LARGE SCALE GENOMIC DNA]</scope>
    <source>
        <strain evidence="3 4">ATCC 34164</strain>
    </source>
</reference>
<dbReference type="Proteomes" id="UP000323067">
    <property type="component" value="Chromosome vi"/>
</dbReference>
<dbReference type="InterPro" id="IPR011009">
    <property type="entry name" value="Kinase-like_dom_sf"/>
</dbReference>
<dbReference type="AlphaFoldDB" id="A0A2H4SD49"/>
<dbReference type="GO" id="GO:0016301">
    <property type="term" value="F:kinase activity"/>
    <property type="evidence" value="ECO:0007669"/>
    <property type="project" value="UniProtKB-KW"/>
</dbReference>
<gene>
    <name evidence="3" type="ORF">A9K55_006476</name>
</gene>
<dbReference type="PANTHER" id="PTHR38248:SF2">
    <property type="entry name" value="FUNK1 11"/>
    <property type="match status" value="1"/>
</dbReference>
<feature type="domain" description="Fungal-type protein kinase" evidence="2">
    <location>
        <begin position="97"/>
        <end position="471"/>
    </location>
</feature>
<dbReference type="VEuPathDB" id="FungiDB:CCM_02444"/>
<sequence length="589" mass="65952">MDFQYFLNEVNGCITAAGPCFITKYFGHVEASSREVPDIPPVLAAPSRFPEWFVNFASTNRDGARGSWSVTEKDPQHHEKGFMDECTQLALRHDDAESKTAGSDNVHAIGLVCAGDASYRDGFITLCAAAQAVFYQQPTRPFLHAVYIRGALVELLVIDRSGVSCSEVMDVEKEAGQFLSLFLQYERMTNQALGMSSIFSTDDEGLYIVLDQGSKLYIDSKPVMTRRMLVGPSTVVYRARCAGSQEWSHAVKIKWPWVRDRPEKELLEVAMEKKAWGAAHVELYRELETTAALRAGLCLDKQRRFSDTAATDTAATSQESNETCTESDGPSGIMQFTEEETRRSFQDRVLICMVTSPVGRALYTFQSGLELLEALRDALKCHRSLFVDARLLHSDISHGNIIILDDDPGVPRRPRGMLIDLEEAASRDPAPARKPGYLFGTRPYVAIGYINDEAKTYRHDLESFLYLLLRMVVADREMELPKDSRLRAWEEGRWFELAERKSRDMHPDNFGHIVDEIPPAFASVKSLAIRLRALVFPLRDGTIWTGTEDSPEAIDGLYDGMISAFEDAIASEKACQHDGQVSGMVLKED</sequence>
<dbReference type="VEuPathDB" id="FungiDB:A9K55_006476"/>
<dbReference type="OrthoDB" id="4866146at2759"/>
<name>A0A2H4SD49_CORMI</name>
<dbReference type="Gene3D" id="1.10.510.10">
    <property type="entry name" value="Transferase(Phosphotransferase) domain 1"/>
    <property type="match status" value="1"/>
</dbReference>
<accession>A0A2H4SD49</accession>
<dbReference type="EMBL" id="CP023323">
    <property type="protein sequence ID" value="ATY61025.1"/>
    <property type="molecule type" value="Genomic_DNA"/>
</dbReference>